<dbReference type="Pfam" id="PF03948">
    <property type="entry name" value="Ribosomal_L9_C"/>
    <property type="match status" value="1"/>
</dbReference>
<dbReference type="InterPro" id="IPR020070">
    <property type="entry name" value="Ribosomal_bL9_N"/>
</dbReference>
<dbReference type="Gene3D" id="3.10.430.100">
    <property type="entry name" value="Ribosomal protein L9, C-terminal domain"/>
    <property type="match status" value="1"/>
</dbReference>
<dbReference type="InterPro" id="IPR036791">
    <property type="entry name" value="Ribosomal_bL9_C_sf"/>
</dbReference>
<keyword evidence="2 7" id="KW-0699">rRNA-binding</keyword>
<dbReference type="InterPro" id="IPR009027">
    <property type="entry name" value="Ribosomal_bL9/RNase_H1_N"/>
</dbReference>
<feature type="domain" description="Ribosomal protein L9" evidence="9">
    <location>
        <begin position="13"/>
        <end position="40"/>
    </location>
</feature>
<evidence type="ECO:0000256" key="4">
    <source>
        <dbReference type="ARBA" id="ARBA00022980"/>
    </source>
</evidence>
<dbReference type="InterPro" id="IPR000244">
    <property type="entry name" value="Ribosomal_bL9"/>
</dbReference>
<protein>
    <recommendedName>
        <fullName evidence="6 7">Large ribosomal subunit protein bL9</fullName>
    </recommendedName>
</protein>
<keyword evidence="8" id="KW-0175">Coiled coil</keyword>
<evidence type="ECO:0000256" key="2">
    <source>
        <dbReference type="ARBA" id="ARBA00022730"/>
    </source>
</evidence>
<gene>
    <name evidence="7 10" type="primary">rplI</name>
    <name evidence="10" type="ORF">QPM17_05890</name>
</gene>
<dbReference type="HAMAP" id="MF_00503">
    <property type="entry name" value="Ribosomal_bL9"/>
    <property type="match status" value="1"/>
</dbReference>
<dbReference type="SUPFAM" id="SSF55653">
    <property type="entry name" value="Ribosomal protein L9 C-domain"/>
    <property type="match status" value="1"/>
</dbReference>
<keyword evidence="4 7" id="KW-0689">Ribosomal protein</keyword>
<name>A0ABT7I918_9GAMM</name>
<evidence type="ECO:0000256" key="5">
    <source>
        <dbReference type="ARBA" id="ARBA00023274"/>
    </source>
</evidence>
<comment type="function">
    <text evidence="7">Binds to the 23S rRNA.</text>
</comment>
<evidence type="ECO:0000256" key="3">
    <source>
        <dbReference type="ARBA" id="ARBA00022884"/>
    </source>
</evidence>
<evidence type="ECO:0000256" key="1">
    <source>
        <dbReference type="ARBA" id="ARBA00010605"/>
    </source>
</evidence>
<dbReference type="RefSeq" id="WP_285389597.1">
    <property type="nucleotide sequence ID" value="NZ_JASSVS010000002.1"/>
</dbReference>
<dbReference type="InterPro" id="IPR020594">
    <property type="entry name" value="Ribosomal_bL9_bac/chp"/>
</dbReference>
<reference evidence="10 11" key="1">
    <citation type="submission" date="2023-06" db="EMBL/GenBank/DDBJ databases">
        <title>Marinobacter azerbaijanicus a moderately halophilic, isolated from Urmia Lake in Azerbaijan region of Iran.</title>
        <authorList>
            <person name="Sanchez-Porro C."/>
            <person name="Aghdam E.M."/>
            <person name="Saheb S.M."/>
            <person name="Tarhriz V."/>
            <person name="Kazemi E."/>
            <person name="Ammozegar M.A."/>
            <person name="Ventosa A."/>
            <person name="Hejazi M.S."/>
        </authorList>
    </citation>
    <scope>NUCLEOTIDE SEQUENCE [LARGE SCALE GENOMIC DNA]</scope>
    <source>
        <strain evidence="10 11">TBZ242</strain>
    </source>
</reference>
<keyword evidence="3 7" id="KW-0694">RNA-binding</keyword>
<comment type="similarity">
    <text evidence="1 7">Belongs to the bacterial ribosomal protein bL9 family.</text>
</comment>
<evidence type="ECO:0000313" key="11">
    <source>
        <dbReference type="Proteomes" id="UP001227964"/>
    </source>
</evidence>
<dbReference type="EMBL" id="JASSVS010000002">
    <property type="protein sequence ID" value="MDL0430646.1"/>
    <property type="molecule type" value="Genomic_DNA"/>
</dbReference>
<proteinExistence type="inferred from homology"/>
<comment type="caution">
    <text evidence="10">The sequence shown here is derived from an EMBL/GenBank/DDBJ whole genome shotgun (WGS) entry which is preliminary data.</text>
</comment>
<keyword evidence="11" id="KW-1185">Reference proteome</keyword>
<dbReference type="PROSITE" id="PS00651">
    <property type="entry name" value="RIBOSOMAL_L9"/>
    <property type="match status" value="1"/>
</dbReference>
<evidence type="ECO:0000256" key="8">
    <source>
        <dbReference type="SAM" id="Coils"/>
    </source>
</evidence>
<dbReference type="InterPro" id="IPR020069">
    <property type="entry name" value="Ribosomal_bL9_C"/>
</dbReference>
<evidence type="ECO:0000256" key="7">
    <source>
        <dbReference type="HAMAP-Rule" id="MF_00503"/>
    </source>
</evidence>
<dbReference type="Gene3D" id="3.40.5.10">
    <property type="entry name" value="Ribosomal protein L9, N-terminal domain"/>
    <property type="match status" value="1"/>
</dbReference>
<dbReference type="SUPFAM" id="SSF55658">
    <property type="entry name" value="L9 N-domain-like"/>
    <property type="match status" value="1"/>
</dbReference>
<accession>A0ABT7I918</accession>
<keyword evidence="5 7" id="KW-0687">Ribonucleoprotein</keyword>
<sequence>MEVILLEKVANLGSLGDKVKVKAGYGRNFLLPYGKAVPATADNLKAFEERRAELEKAAAEKLAEAQARAEALEGASVTITSKAGEEGKLFGSIGVRDIADAITAAGTDVEKSEVRLPEGPLRVVGEYEIELQLHSDVTATINLAVVAE</sequence>
<feature type="coiled-coil region" evidence="8">
    <location>
        <begin position="44"/>
        <end position="75"/>
    </location>
</feature>
<organism evidence="10 11">
    <name type="scientific">Marinobacter azerbaijanicus</name>
    <dbReference type="NCBI Taxonomy" id="3050455"/>
    <lineage>
        <taxon>Bacteria</taxon>
        <taxon>Pseudomonadati</taxon>
        <taxon>Pseudomonadota</taxon>
        <taxon>Gammaproteobacteria</taxon>
        <taxon>Pseudomonadales</taxon>
        <taxon>Marinobacteraceae</taxon>
        <taxon>Marinobacter</taxon>
    </lineage>
</organism>
<dbReference type="InterPro" id="IPR036935">
    <property type="entry name" value="Ribosomal_bL9_N_sf"/>
</dbReference>
<dbReference type="PANTHER" id="PTHR21368">
    <property type="entry name" value="50S RIBOSOMAL PROTEIN L9"/>
    <property type="match status" value="1"/>
</dbReference>
<dbReference type="Proteomes" id="UP001227964">
    <property type="component" value="Unassembled WGS sequence"/>
</dbReference>
<dbReference type="Pfam" id="PF01281">
    <property type="entry name" value="Ribosomal_L9_N"/>
    <property type="match status" value="1"/>
</dbReference>
<dbReference type="GO" id="GO:0005840">
    <property type="term" value="C:ribosome"/>
    <property type="evidence" value="ECO:0007669"/>
    <property type="project" value="UniProtKB-KW"/>
</dbReference>
<evidence type="ECO:0000313" key="10">
    <source>
        <dbReference type="EMBL" id="MDL0430646.1"/>
    </source>
</evidence>
<dbReference type="NCBIfam" id="TIGR00158">
    <property type="entry name" value="L9"/>
    <property type="match status" value="1"/>
</dbReference>
<evidence type="ECO:0000256" key="6">
    <source>
        <dbReference type="ARBA" id="ARBA00035292"/>
    </source>
</evidence>
<evidence type="ECO:0000259" key="9">
    <source>
        <dbReference type="PROSITE" id="PS00651"/>
    </source>
</evidence>